<accession>A0A369K5C4</accession>
<dbReference type="InterPro" id="IPR006910">
    <property type="entry name" value="Rad21_Rec8_N"/>
</dbReference>
<evidence type="ECO:0000313" key="7">
    <source>
        <dbReference type="Proteomes" id="UP000076154"/>
    </source>
</evidence>
<feature type="compositionally biased region" description="Basic and acidic residues" evidence="3">
    <location>
        <begin position="527"/>
        <end position="543"/>
    </location>
</feature>
<dbReference type="PANTHER" id="PTHR12585">
    <property type="entry name" value="SCC1 / RAD21 FAMILY MEMBER"/>
    <property type="match status" value="1"/>
</dbReference>
<dbReference type="EMBL" id="LUEZ02000010">
    <property type="protein sequence ID" value="RDB28700.1"/>
    <property type="molecule type" value="Genomic_DNA"/>
</dbReference>
<feature type="region of interest" description="Disordered" evidence="3">
    <location>
        <begin position="207"/>
        <end position="226"/>
    </location>
</feature>
<comment type="caution">
    <text evidence="6">The sequence shown here is derived from an EMBL/GenBank/DDBJ whole genome shotgun (WGS) entry which is preliminary data.</text>
</comment>
<evidence type="ECO:0000256" key="1">
    <source>
        <dbReference type="ARBA" id="ARBA00004123"/>
    </source>
</evidence>
<feature type="region of interest" description="Disordered" evidence="3">
    <location>
        <begin position="294"/>
        <end position="318"/>
    </location>
</feature>
<feature type="region of interest" description="Disordered" evidence="3">
    <location>
        <begin position="527"/>
        <end position="550"/>
    </location>
</feature>
<dbReference type="Pfam" id="PF04825">
    <property type="entry name" value="Rad21_Rec8_N"/>
    <property type="match status" value="1"/>
</dbReference>
<comment type="subcellular location">
    <subcellularLocation>
        <location evidence="1">Nucleus</location>
    </subcellularLocation>
</comment>
<dbReference type="GO" id="GO:0005634">
    <property type="term" value="C:nucleus"/>
    <property type="evidence" value="ECO:0007669"/>
    <property type="project" value="UniProtKB-SubCell"/>
</dbReference>
<dbReference type="GO" id="GO:1990414">
    <property type="term" value="P:replication-born double-strand break repair via sister chromatid exchange"/>
    <property type="evidence" value="ECO:0007669"/>
    <property type="project" value="TreeGrafter"/>
</dbReference>
<keyword evidence="2" id="KW-0539">Nucleus</keyword>
<reference evidence="6" key="1">
    <citation type="submission" date="2018-04" db="EMBL/GenBank/DDBJ databases">
        <title>Whole genome sequencing of Hypsizygus marmoreus.</title>
        <authorList>
            <person name="Choi I.-G."/>
            <person name="Min B."/>
            <person name="Kim J.-G."/>
            <person name="Kim S."/>
            <person name="Oh Y.-L."/>
            <person name="Kong W.-S."/>
            <person name="Park H."/>
            <person name="Jeong J."/>
            <person name="Song E.-S."/>
        </authorList>
    </citation>
    <scope>NUCLEOTIDE SEQUENCE [LARGE SCALE GENOMIC DNA]</scope>
    <source>
        <strain evidence="6">51987-8</strain>
    </source>
</reference>
<gene>
    <name evidence="6" type="ORF">Hypma_015537</name>
</gene>
<dbReference type="GO" id="GO:0003682">
    <property type="term" value="F:chromatin binding"/>
    <property type="evidence" value="ECO:0007669"/>
    <property type="project" value="TreeGrafter"/>
</dbReference>
<feature type="domain" description="Rad21/Rec8-like protein N-terminal" evidence="5">
    <location>
        <begin position="1"/>
        <end position="101"/>
    </location>
</feature>
<keyword evidence="4" id="KW-0812">Transmembrane</keyword>
<evidence type="ECO:0000256" key="4">
    <source>
        <dbReference type="SAM" id="Phobius"/>
    </source>
</evidence>
<dbReference type="Proteomes" id="UP000076154">
    <property type="component" value="Unassembled WGS sequence"/>
</dbReference>
<dbReference type="GO" id="GO:0008278">
    <property type="term" value="C:cohesin complex"/>
    <property type="evidence" value="ECO:0007669"/>
    <property type="project" value="InterPro"/>
</dbReference>
<dbReference type="PANTHER" id="PTHR12585:SF72">
    <property type="entry name" value="MEIOTIC RECOMBINATION PROTEIN REC8"/>
    <property type="match status" value="1"/>
</dbReference>
<proteinExistence type="predicted"/>
<dbReference type="GO" id="GO:0007062">
    <property type="term" value="P:sister chromatid cohesion"/>
    <property type="evidence" value="ECO:0007669"/>
    <property type="project" value="InterPro"/>
</dbReference>
<evidence type="ECO:0000256" key="2">
    <source>
        <dbReference type="ARBA" id="ARBA00023242"/>
    </source>
</evidence>
<dbReference type="STRING" id="39966.A0A369K5C4"/>
<evidence type="ECO:0000313" key="6">
    <source>
        <dbReference type="EMBL" id="RDB28700.1"/>
    </source>
</evidence>
<keyword evidence="7" id="KW-1185">Reference proteome</keyword>
<organism evidence="6 7">
    <name type="scientific">Hypsizygus marmoreus</name>
    <name type="common">White beech mushroom</name>
    <name type="synonym">Agaricus marmoreus</name>
    <dbReference type="NCBI Taxonomy" id="39966"/>
    <lineage>
        <taxon>Eukaryota</taxon>
        <taxon>Fungi</taxon>
        <taxon>Dikarya</taxon>
        <taxon>Basidiomycota</taxon>
        <taxon>Agaricomycotina</taxon>
        <taxon>Agaricomycetes</taxon>
        <taxon>Agaricomycetidae</taxon>
        <taxon>Agaricales</taxon>
        <taxon>Tricholomatineae</taxon>
        <taxon>Lyophyllaceae</taxon>
        <taxon>Hypsizygus</taxon>
    </lineage>
</organism>
<dbReference type="InParanoid" id="A0A369K5C4"/>
<keyword evidence="4" id="KW-0472">Membrane</keyword>
<protein>
    <recommendedName>
        <fullName evidence="5">Rad21/Rec8-like protein N-terminal domain-containing protein</fullName>
    </recommendedName>
</protein>
<keyword evidence="4" id="KW-1133">Transmembrane helix</keyword>
<feature type="region of interest" description="Disordered" evidence="3">
    <location>
        <begin position="149"/>
        <end position="183"/>
    </location>
</feature>
<feature type="transmembrane region" description="Helical" evidence="4">
    <location>
        <begin position="724"/>
        <end position="747"/>
    </location>
</feature>
<dbReference type="InterPro" id="IPR039781">
    <property type="entry name" value="Rad21/Rec8-like"/>
</dbReference>
<feature type="compositionally biased region" description="Basic and acidic residues" evidence="3">
    <location>
        <begin position="297"/>
        <end position="307"/>
    </location>
</feature>
<dbReference type="OrthoDB" id="10071381at2759"/>
<sequence length="762" mass="84133">MFFSPELLARRDSGFGLLWLAATLGSKSTFKKLPKRSILTADIAELCDLIAEPSEPLALRLSSNLLIGVARVYKVKQEIFMTDVTNCFTSLKKVVQELQSAAVLDARLQMAQPSVRPSAVTLVSDPRVTIALDFDALVADWDEYLNIGDKSTRQEESDDEFNPKTQGRQKGRATDQPPPHTEAARGELHTLTEHHDHLLSTSFDISFHASHGDPGPSSSQAEANFGFDDPFFTHSDGLDIGGLADELAKELGWAESPVKARQSDLDTGMVIENDGLGNMDFDFGDGQVFAIDNPGVRADRDENDNHKTPQSRKRKVASYPSIRPSLLILFLLHEISSALEKENHGQPSPQQGILSPRALSPATSFSRLLLSQDEQLPLSDVTADEQNKLNRGLLQKKTKKTRLLLDARTELTDEELKTARTQYLEGQESLRRELGAKQLEKNRGRVIQDMVWGVPNCIHAPALVDFWQENFKVQVEARSGALHFHPREDPPRKRRKTRDTLGMDINGIVVKAHMDLDEQDFGMDVGERGSFGHEDRGHLRSSEEPGQARQLSRELSVFADLGFDLGIQKPMTGSQKSSLFPWDNAGGSSSSGAFGMPGSDEIRAEHVEIRLRGSSHSRRDSSLVPSQVGSFAGGPGLSPAPIRHGSQVAGEDYAFEVAMLDADQSTTLESQRSDLNLVSLERNSFNFLEYAKMQLHSLPSSTVNLTFDIVVPHSTSTRHVAASAFYHCLGAFMFSVISVVSRIIILLKPNHALTGRNRKSYL</sequence>
<evidence type="ECO:0000256" key="3">
    <source>
        <dbReference type="SAM" id="MobiDB-lite"/>
    </source>
</evidence>
<evidence type="ECO:0000259" key="5">
    <source>
        <dbReference type="Pfam" id="PF04825"/>
    </source>
</evidence>
<dbReference type="AlphaFoldDB" id="A0A369K5C4"/>
<name>A0A369K5C4_HYPMA</name>